<name>A0A6L2JHC3_TANCI</name>
<feature type="region of interest" description="Disordered" evidence="1">
    <location>
        <begin position="163"/>
        <end position="186"/>
    </location>
</feature>
<accession>A0A6L2JHC3</accession>
<evidence type="ECO:0000313" key="2">
    <source>
        <dbReference type="EMBL" id="GEU35285.1"/>
    </source>
</evidence>
<dbReference type="EMBL" id="BKCJ010000673">
    <property type="protein sequence ID" value="GEU35285.1"/>
    <property type="molecule type" value="Genomic_DNA"/>
</dbReference>
<protein>
    <submittedName>
        <fullName evidence="2">Uncharacterized protein</fullName>
    </submittedName>
</protein>
<comment type="caution">
    <text evidence="2">The sequence shown here is derived from an EMBL/GenBank/DDBJ whole genome shotgun (WGS) entry which is preliminary data.</text>
</comment>
<gene>
    <name evidence="2" type="ORF">Tci_007263</name>
</gene>
<feature type="region of interest" description="Disordered" evidence="1">
    <location>
        <begin position="1"/>
        <end position="31"/>
    </location>
</feature>
<feature type="compositionally biased region" description="Basic and acidic residues" evidence="1">
    <location>
        <begin position="163"/>
        <end position="175"/>
    </location>
</feature>
<evidence type="ECO:0000256" key="1">
    <source>
        <dbReference type="SAM" id="MobiDB-lite"/>
    </source>
</evidence>
<feature type="compositionally biased region" description="Acidic residues" evidence="1">
    <location>
        <begin position="1"/>
        <end position="28"/>
    </location>
</feature>
<dbReference type="AlphaFoldDB" id="A0A6L2JHC3"/>
<reference evidence="2" key="1">
    <citation type="journal article" date="2019" name="Sci. Rep.">
        <title>Draft genome of Tanacetum cinerariifolium, the natural source of mosquito coil.</title>
        <authorList>
            <person name="Yamashiro T."/>
            <person name="Shiraishi A."/>
            <person name="Satake H."/>
            <person name="Nakayama K."/>
        </authorList>
    </citation>
    <scope>NUCLEOTIDE SEQUENCE</scope>
</reference>
<sequence length="220" mass="25159">MEIEQNEEELEHDDDSPEEEPSKDEQEEPLPTLSECGWTLPLLMFPLLNPLLSLADEWIPVDGIGCPELSRLGKRMRDYQGFQRHESPHWLSACLLSPGNTSITLFPGRYNWNHLFQPMFDEDFNHPTIVVSSVPVITAPRAVDLAIHLYLRFEELPKTPHLHDDPLHESLHEDSTSQGSSSDVRPIHTPFESLGRWTKVHPIANMIGDPSRFVSTRKQL</sequence>
<organism evidence="2">
    <name type="scientific">Tanacetum cinerariifolium</name>
    <name type="common">Dalmatian daisy</name>
    <name type="synonym">Chrysanthemum cinerariifolium</name>
    <dbReference type="NCBI Taxonomy" id="118510"/>
    <lineage>
        <taxon>Eukaryota</taxon>
        <taxon>Viridiplantae</taxon>
        <taxon>Streptophyta</taxon>
        <taxon>Embryophyta</taxon>
        <taxon>Tracheophyta</taxon>
        <taxon>Spermatophyta</taxon>
        <taxon>Magnoliopsida</taxon>
        <taxon>eudicotyledons</taxon>
        <taxon>Gunneridae</taxon>
        <taxon>Pentapetalae</taxon>
        <taxon>asterids</taxon>
        <taxon>campanulids</taxon>
        <taxon>Asterales</taxon>
        <taxon>Asteraceae</taxon>
        <taxon>Asteroideae</taxon>
        <taxon>Anthemideae</taxon>
        <taxon>Anthemidinae</taxon>
        <taxon>Tanacetum</taxon>
    </lineage>
</organism>
<proteinExistence type="predicted"/>